<sequence length="256" mass="27204">MLQKQYSKPFWLLIIFCLLLEPVSTVPRRSGGGFGMGSRGSSAGRSLSSSTFGRTGGSGFGFGRGNTGSTSHGWNSGHGYSSRNNYGHNSGGFSNTGYNNRGSGTFGGINSNHNRGGTFGGFGSGGHNRGGTFGGLGSRGLGGGHSYSRGSGIGSALRSNTFKNMLVGAAAGYMTYQAGKYLIRSAMTPMMWNNRPYYWGSNYYQARPNMQMCRMPVDASDPTLGNVYFSDQSRPREITWGCGMGEHCCGYECCPN</sequence>
<organism evidence="1 2">
    <name type="scientific">Panagrolaimus sp. PS1159</name>
    <dbReference type="NCBI Taxonomy" id="55785"/>
    <lineage>
        <taxon>Eukaryota</taxon>
        <taxon>Metazoa</taxon>
        <taxon>Ecdysozoa</taxon>
        <taxon>Nematoda</taxon>
        <taxon>Chromadorea</taxon>
        <taxon>Rhabditida</taxon>
        <taxon>Tylenchina</taxon>
        <taxon>Panagrolaimomorpha</taxon>
        <taxon>Panagrolaimoidea</taxon>
        <taxon>Panagrolaimidae</taxon>
        <taxon>Panagrolaimus</taxon>
    </lineage>
</organism>
<evidence type="ECO:0000313" key="2">
    <source>
        <dbReference type="WBParaSite" id="PS1159_v2.g9273.t1"/>
    </source>
</evidence>
<accession>A0AC35GVI5</accession>
<proteinExistence type="predicted"/>
<protein>
    <submittedName>
        <fullName evidence="2">CX domain-containing protein</fullName>
    </submittedName>
</protein>
<name>A0AC35GVI5_9BILA</name>
<evidence type="ECO:0000313" key="1">
    <source>
        <dbReference type="Proteomes" id="UP000887580"/>
    </source>
</evidence>
<reference evidence="2" key="1">
    <citation type="submission" date="2022-11" db="UniProtKB">
        <authorList>
            <consortium name="WormBaseParasite"/>
        </authorList>
    </citation>
    <scope>IDENTIFICATION</scope>
</reference>
<dbReference type="Proteomes" id="UP000887580">
    <property type="component" value="Unplaced"/>
</dbReference>
<dbReference type="WBParaSite" id="PS1159_v2.g9273.t1">
    <property type="protein sequence ID" value="PS1159_v2.g9273.t1"/>
    <property type="gene ID" value="PS1159_v2.g9273"/>
</dbReference>